<evidence type="ECO:0000313" key="3">
    <source>
        <dbReference type="Proteomes" id="UP000664169"/>
    </source>
</evidence>
<feature type="region of interest" description="Disordered" evidence="1">
    <location>
        <begin position="112"/>
        <end position="143"/>
    </location>
</feature>
<dbReference type="AlphaFoldDB" id="A0A8H3IDG2"/>
<name>A0A8H3IDG2_9LECA</name>
<dbReference type="EMBL" id="CAJPDQ010000009">
    <property type="protein sequence ID" value="CAF9914423.1"/>
    <property type="molecule type" value="Genomic_DNA"/>
</dbReference>
<protein>
    <submittedName>
        <fullName evidence="2">Uncharacterized protein</fullName>
    </submittedName>
</protein>
<comment type="caution">
    <text evidence="2">The sequence shown here is derived from an EMBL/GenBank/DDBJ whole genome shotgun (WGS) entry which is preliminary data.</text>
</comment>
<evidence type="ECO:0000256" key="1">
    <source>
        <dbReference type="SAM" id="MobiDB-lite"/>
    </source>
</evidence>
<gene>
    <name evidence="2" type="ORF">GOMPHAMPRED_008157</name>
</gene>
<sequence length="143" mass="14895">MATATVCPVVGTTNNVLPPTHPEFNLDKPGQVCPVTNATTDHHKNLQKHPPVPQATADATKCPALEQTVSNDPKAQKLDDAVCPVVGTATTVLPPDHPSVEGKEDKECPITKAKVGHHKDTVVSHPPVQAGSEAQCPVVGAKA</sequence>
<reference evidence="2" key="1">
    <citation type="submission" date="2021-03" db="EMBL/GenBank/DDBJ databases">
        <authorList>
            <person name="Tagirdzhanova G."/>
        </authorList>
    </citation>
    <scope>NUCLEOTIDE SEQUENCE</scope>
</reference>
<keyword evidence="3" id="KW-1185">Reference proteome</keyword>
<evidence type="ECO:0000313" key="2">
    <source>
        <dbReference type="EMBL" id="CAF9914423.1"/>
    </source>
</evidence>
<dbReference type="OrthoDB" id="3923202at2759"/>
<feature type="region of interest" description="Disordered" evidence="1">
    <location>
        <begin position="35"/>
        <end position="56"/>
    </location>
</feature>
<organism evidence="2 3">
    <name type="scientific">Gomphillus americanus</name>
    <dbReference type="NCBI Taxonomy" id="1940652"/>
    <lineage>
        <taxon>Eukaryota</taxon>
        <taxon>Fungi</taxon>
        <taxon>Dikarya</taxon>
        <taxon>Ascomycota</taxon>
        <taxon>Pezizomycotina</taxon>
        <taxon>Lecanoromycetes</taxon>
        <taxon>OSLEUM clade</taxon>
        <taxon>Ostropomycetidae</taxon>
        <taxon>Ostropales</taxon>
        <taxon>Graphidaceae</taxon>
        <taxon>Gomphilloideae</taxon>
        <taxon>Gomphillus</taxon>
    </lineage>
</organism>
<dbReference type="Proteomes" id="UP000664169">
    <property type="component" value="Unassembled WGS sequence"/>
</dbReference>
<proteinExistence type="predicted"/>
<accession>A0A8H3IDG2</accession>